<comment type="caution">
    <text evidence="2">The sequence shown here is derived from an EMBL/GenBank/DDBJ whole genome shotgun (WGS) entry which is preliminary data.</text>
</comment>
<feature type="region of interest" description="Disordered" evidence="1">
    <location>
        <begin position="52"/>
        <end position="71"/>
    </location>
</feature>
<evidence type="ECO:0000313" key="3">
    <source>
        <dbReference type="Proteomes" id="UP000245212"/>
    </source>
</evidence>
<name>A0A2V1K558_9BURK</name>
<protein>
    <recommendedName>
        <fullName evidence="4">Transposase</fullName>
    </recommendedName>
</protein>
<dbReference type="Proteomes" id="UP000245212">
    <property type="component" value="Unassembled WGS sequence"/>
</dbReference>
<dbReference type="RefSeq" id="WP_109060092.1">
    <property type="nucleotide sequence ID" value="NZ_QETA01000001.1"/>
</dbReference>
<accession>A0A2V1K558</accession>
<evidence type="ECO:0000313" key="2">
    <source>
        <dbReference type="EMBL" id="PWF24687.1"/>
    </source>
</evidence>
<dbReference type="AlphaFoldDB" id="A0A2V1K558"/>
<organism evidence="2 3">
    <name type="scientific">Corticimicrobacter populi</name>
    <dbReference type="NCBI Taxonomy" id="2175229"/>
    <lineage>
        <taxon>Bacteria</taxon>
        <taxon>Pseudomonadati</taxon>
        <taxon>Pseudomonadota</taxon>
        <taxon>Betaproteobacteria</taxon>
        <taxon>Burkholderiales</taxon>
        <taxon>Alcaligenaceae</taxon>
        <taxon>Corticimicrobacter</taxon>
    </lineage>
</organism>
<proteinExistence type="predicted"/>
<sequence length="71" mass="8062">MKKRFTEEQIIGFLREADAGLPVTQHIAALKPHSSGSPLCNHLQQDRLFQPHQSDNQNFPRNVSMKLRGVP</sequence>
<gene>
    <name evidence="2" type="ORF">DD235_00350</name>
</gene>
<feature type="compositionally biased region" description="Polar residues" evidence="1">
    <location>
        <begin position="52"/>
        <end position="61"/>
    </location>
</feature>
<dbReference type="EMBL" id="QETA01000001">
    <property type="protein sequence ID" value="PWF24687.1"/>
    <property type="molecule type" value="Genomic_DNA"/>
</dbReference>
<evidence type="ECO:0000256" key="1">
    <source>
        <dbReference type="SAM" id="MobiDB-lite"/>
    </source>
</evidence>
<reference evidence="3" key="1">
    <citation type="submission" date="2018-05" db="EMBL/GenBank/DDBJ databases">
        <authorList>
            <person name="Li Y."/>
        </authorList>
    </citation>
    <scope>NUCLEOTIDE SEQUENCE [LARGE SCALE GENOMIC DNA]</scope>
    <source>
        <strain evidence="3">3d-2-2</strain>
    </source>
</reference>
<keyword evidence="3" id="KW-1185">Reference proteome</keyword>
<evidence type="ECO:0008006" key="4">
    <source>
        <dbReference type="Google" id="ProtNLM"/>
    </source>
</evidence>